<dbReference type="GeneID" id="106181092"/>
<feature type="region of interest" description="Disordered" evidence="3">
    <location>
        <begin position="560"/>
        <end position="608"/>
    </location>
</feature>
<feature type="transmembrane region" description="Helical" evidence="4">
    <location>
        <begin position="529"/>
        <end position="553"/>
    </location>
</feature>
<feature type="signal peptide" evidence="5">
    <location>
        <begin position="1"/>
        <end position="23"/>
    </location>
</feature>
<dbReference type="KEGG" id="lak:106181092"/>
<dbReference type="RefSeq" id="XP_013420822.1">
    <property type="nucleotide sequence ID" value="XM_013565368.1"/>
</dbReference>
<evidence type="ECO:0000256" key="3">
    <source>
        <dbReference type="SAM" id="MobiDB-lite"/>
    </source>
</evidence>
<dbReference type="SMART" id="SM00365">
    <property type="entry name" value="LRR_SD22"/>
    <property type="match status" value="7"/>
</dbReference>
<keyword evidence="1" id="KW-0433">Leucine-rich repeat</keyword>
<dbReference type="SUPFAM" id="SSF52058">
    <property type="entry name" value="L domain-like"/>
    <property type="match status" value="2"/>
</dbReference>
<keyword evidence="4" id="KW-0812">Transmembrane</keyword>
<evidence type="ECO:0000256" key="4">
    <source>
        <dbReference type="SAM" id="Phobius"/>
    </source>
</evidence>
<keyword evidence="6" id="KW-1185">Reference proteome</keyword>
<evidence type="ECO:0000313" key="7">
    <source>
        <dbReference type="RefSeq" id="XP_013420822.1"/>
    </source>
</evidence>
<dbReference type="Gene3D" id="3.80.10.10">
    <property type="entry name" value="Ribonuclease Inhibitor"/>
    <property type="match status" value="3"/>
</dbReference>
<reference evidence="7" key="1">
    <citation type="submission" date="2025-08" db="UniProtKB">
        <authorList>
            <consortium name="RefSeq"/>
        </authorList>
    </citation>
    <scope>IDENTIFICATION</scope>
    <source>
        <tissue evidence="7">Gonads</tissue>
    </source>
</reference>
<evidence type="ECO:0000256" key="2">
    <source>
        <dbReference type="ARBA" id="ARBA00022737"/>
    </source>
</evidence>
<keyword evidence="4" id="KW-0472">Membrane</keyword>
<dbReference type="InParanoid" id="A0A1S3KE96"/>
<dbReference type="Pfam" id="PF13855">
    <property type="entry name" value="LRR_8"/>
    <property type="match status" value="6"/>
</dbReference>
<dbReference type="SMART" id="SM00369">
    <property type="entry name" value="LRR_TYP"/>
    <property type="match status" value="16"/>
</dbReference>
<keyword evidence="2" id="KW-0677">Repeat</keyword>
<gene>
    <name evidence="7" type="primary">LOC106181092</name>
</gene>
<protein>
    <submittedName>
        <fullName evidence="7">Chaoptin-like</fullName>
    </submittedName>
</protein>
<dbReference type="InterPro" id="IPR003591">
    <property type="entry name" value="Leu-rich_rpt_typical-subtyp"/>
</dbReference>
<feature type="compositionally biased region" description="Polar residues" evidence="3">
    <location>
        <begin position="584"/>
        <end position="604"/>
    </location>
</feature>
<organism evidence="6 7">
    <name type="scientific">Lingula anatina</name>
    <name type="common">Brachiopod</name>
    <name type="synonym">Lingula unguis</name>
    <dbReference type="NCBI Taxonomy" id="7574"/>
    <lineage>
        <taxon>Eukaryota</taxon>
        <taxon>Metazoa</taxon>
        <taxon>Spiralia</taxon>
        <taxon>Lophotrochozoa</taxon>
        <taxon>Brachiopoda</taxon>
        <taxon>Linguliformea</taxon>
        <taxon>Lingulata</taxon>
        <taxon>Lingulida</taxon>
        <taxon>Linguloidea</taxon>
        <taxon>Lingulidae</taxon>
        <taxon>Lingula</taxon>
    </lineage>
</organism>
<dbReference type="SMART" id="SM00364">
    <property type="entry name" value="LRR_BAC"/>
    <property type="match status" value="5"/>
</dbReference>
<dbReference type="InterPro" id="IPR001611">
    <property type="entry name" value="Leu-rich_rpt"/>
</dbReference>
<dbReference type="Proteomes" id="UP000085678">
    <property type="component" value="Unplaced"/>
</dbReference>
<dbReference type="PANTHER" id="PTHR24366:SF96">
    <property type="entry name" value="LEUCINE RICH REPEAT CONTAINING 53"/>
    <property type="match status" value="1"/>
</dbReference>
<feature type="region of interest" description="Disordered" evidence="3">
    <location>
        <begin position="1056"/>
        <end position="1111"/>
    </location>
</feature>
<dbReference type="PROSITE" id="PS51450">
    <property type="entry name" value="LRR"/>
    <property type="match status" value="6"/>
</dbReference>
<keyword evidence="4" id="KW-1133">Transmembrane helix</keyword>
<dbReference type="STRING" id="7574.A0A1S3KE96"/>
<feature type="compositionally biased region" description="Polar residues" evidence="3">
    <location>
        <begin position="1086"/>
        <end position="1097"/>
    </location>
</feature>
<name>A0A1S3KE96_LINAN</name>
<dbReference type="PANTHER" id="PTHR24366">
    <property type="entry name" value="IG(IMMUNOGLOBULIN) AND LRR(LEUCINE RICH REPEAT) DOMAINS"/>
    <property type="match status" value="1"/>
</dbReference>
<accession>A0A1S3KE96</accession>
<evidence type="ECO:0000256" key="5">
    <source>
        <dbReference type="SAM" id="SignalP"/>
    </source>
</evidence>
<feature type="transmembrane region" description="Helical" evidence="4">
    <location>
        <begin position="1022"/>
        <end position="1045"/>
    </location>
</feature>
<feature type="compositionally biased region" description="Polar residues" evidence="3">
    <location>
        <begin position="566"/>
        <end position="575"/>
    </location>
</feature>
<proteinExistence type="predicted"/>
<dbReference type="AlphaFoldDB" id="A0A1S3KE96"/>
<evidence type="ECO:0000313" key="6">
    <source>
        <dbReference type="Proteomes" id="UP000085678"/>
    </source>
</evidence>
<sequence length="1126" mass="125516">MDLRDILLLCASLLVAAPSVCKGACSVNPNCSDCANYTEEGQTKWGFYCNPYSGSYIDSSHFMATNDTVDVFRVIFSASRLTFTINNGSFENIPNILRMDFESNYEMTLSISPLAFSHGVQNNMRSLFLRDSYLTTVPSALRYLTVLQELDLGYNKITGDPTNYLSHLTLLRLLMLDNNRLLSSIPTSLEHLPNLRKLSLASCALNQSSVASFDKLPRSLEWLSVQDNRLYAVPPGIGLLRNLTYLNMRSCSLNSLSANVSINLNKLEFLDLSENPSIVPTLEVLVHLKSLKILRLSNMGSSLTHIPDAISGMSKLIELNLRNNGIQEINQNQFAKMVQLRRLNLAYNKLFSLDLQSFQNCVQLEELDVSDNLIHEVSQILFLPQSIRKLQLYETKSDTFDKCTVANFLAHFQNSYMYISGGRLTCDCRLAWVRKQSASFGSVSARISFSGACYLPRELYGQSVKSYTLSDCTLEDENLENCNSISTTPPNTTTEHPSEALNHSFIPSVQLSSLQKDISNVQTITTVSVFVAVVAIVAVVSTVVVLLICYLIYRNREPAKEKDQGHVNQGTQLSEEVQGERTPEGQSSEDSLDQNTTGMATSAPSGDFTHLKKTDIRNTLGSSPSIDWWAFYYGGVENSLRTLLFRNSYLTTVPSVLSYLTALQELDLAGNRITGDPSNYLSYLTSLRSLWLDNNYLLSSIPSSLQRLTYLRKLSLRSCNLNQSSVTSFGNLPSSLEWLDVYNNRLYEIPLGIGLLQNLTYLNMKYCNLNSLSDNVFLNLKKLEILDLSRNPSVVSTLNVLANQKSLRILRLSQISLSLTDIPDAISGMEKLIELDLSYNGIRELNHGQFVKLVQLRKLSLDHNKIAFLERMSFQNFGHLEELDLSYNLIHEVTPILFVPQSIKNLNLEGNKFETFDKCTVANLQAYLQNSYISSNLFNCDCRLAWVRKLSASFGSRVSFSGSCYLPRELYGQSLSSYPLNGCTSEDESFESCNIVRTPEASFVNSAQISGIKKDLDIVQTFTTVSVSVAVVALLAFVATIAMLLTCFFKRRNRVPSNGRSRGHPNQGLQLSEAVQGERAPECRSSGDSLYQNTDGTASRGPSADYEPLRNTCGVANNTEAISTPL</sequence>
<evidence type="ECO:0000256" key="1">
    <source>
        <dbReference type="ARBA" id="ARBA00022614"/>
    </source>
</evidence>
<dbReference type="OrthoDB" id="1055097at2759"/>
<dbReference type="InterPro" id="IPR032675">
    <property type="entry name" value="LRR_dom_sf"/>
</dbReference>
<keyword evidence="5" id="KW-0732">Signal</keyword>
<feature type="chain" id="PRO_5010168160" evidence="5">
    <location>
        <begin position="24"/>
        <end position="1126"/>
    </location>
</feature>